<gene>
    <name evidence="2" type="ORF">JZM24_17515</name>
</gene>
<proteinExistence type="predicted"/>
<reference evidence="2 3" key="1">
    <citation type="journal article" date="2021" name="Genome Biol. Evol.">
        <title>The evolution of interdependence in a four-way mealybug symbiosis.</title>
        <authorList>
            <person name="Garber A.I."/>
            <person name="Kupper M."/>
            <person name="Laetsch D.R."/>
            <person name="Weldon S.R."/>
            <person name="Ladinsky M.S."/>
            <person name="Bjorkman P.J."/>
            <person name="McCutcheon J.P."/>
        </authorList>
    </citation>
    <scope>NUCLEOTIDE SEQUENCE [LARGE SCALE GENOMIC DNA]</scope>
    <source>
        <strain evidence="2">SOD</strain>
    </source>
</reference>
<keyword evidence="1" id="KW-0472">Membrane</keyword>
<feature type="transmembrane region" description="Helical" evidence="1">
    <location>
        <begin position="31"/>
        <end position="49"/>
    </location>
</feature>
<organism evidence="2 3">
    <name type="scientific">Candidatus Sodalis endolongispinus</name>
    <dbReference type="NCBI Taxonomy" id="2812662"/>
    <lineage>
        <taxon>Bacteria</taxon>
        <taxon>Pseudomonadati</taxon>
        <taxon>Pseudomonadota</taxon>
        <taxon>Gammaproteobacteria</taxon>
        <taxon>Enterobacterales</taxon>
        <taxon>Bruguierivoracaceae</taxon>
        <taxon>Sodalis</taxon>
    </lineage>
</organism>
<dbReference type="Proteomes" id="UP000811282">
    <property type="component" value="Unassembled WGS sequence"/>
</dbReference>
<dbReference type="RefSeq" id="WP_215671331.1">
    <property type="nucleotide sequence ID" value="NZ_JAFJYC010000003.1"/>
</dbReference>
<name>A0ABS5YEI4_9GAMM</name>
<dbReference type="InterPro" id="IPR007047">
    <property type="entry name" value="Flp_Fap"/>
</dbReference>
<keyword evidence="3" id="KW-1185">Reference proteome</keyword>
<dbReference type="EMBL" id="JAFJYC010000003">
    <property type="protein sequence ID" value="MBT9433441.1"/>
    <property type="molecule type" value="Genomic_DNA"/>
</dbReference>
<protein>
    <submittedName>
        <fullName evidence="2">Flp family type IVb pilin</fullName>
    </submittedName>
</protein>
<evidence type="ECO:0000256" key="1">
    <source>
        <dbReference type="SAM" id="Phobius"/>
    </source>
</evidence>
<evidence type="ECO:0000313" key="2">
    <source>
        <dbReference type="EMBL" id="MBT9433441.1"/>
    </source>
</evidence>
<evidence type="ECO:0000313" key="3">
    <source>
        <dbReference type="Proteomes" id="UP000811282"/>
    </source>
</evidence>
<dbReference type="Pfam" id="PF04964">
    <property type="entry name" value="Flp_Fap"/>
    <property type="match status" value="1"/>
</dbReference>
<keyword evidence="1" id="KW-1133">Transmembrane helix</keyword>
<comment type="caution">
    <text evidence="2">The sequence shown here is derived from an EMBL/GenBank/DDBJ whole genome shotgun (WGS) entry which is preliminary data.</text>
</comment>
<sequence>MLSATKAKKYYPGFTTRCRQFFKDQRGVTTIEYAMLGVGMAVLIVAITGKDSTFNKKMVEAYTDVATKISEATAKITLSK</sequence>
<accession>A0ABS5YEI4</accession>
<keyword evidence="1" id="KW-0812">Transmembrane</keyword>